<keyword evidence="1" id="KW-1133">Transmembrane helix</keyword>
<keyword evidence="1" id="KW-0472">Membrane</keyword>
<feature type="domain" description="Acyltransferase 3" evidence="2">
    <location>
        <begin position="5"/>
        <end position="325"/>
    </location>
</feature>
<sequence length="355" mass="38519">MTRVRGIDALRGIGALAVFGCHINQYWAFLHLPGKLPQLSALAAHGVDLFIVISGFCLALPMTRHRPAVDAIPFWKRRALRILPAYYVALLAAFALAALPPTWPLLAQSPAGGGDLAAYALFVQAWIPSTTGAINGSLWSVSLEVHLYLLFPLLVAWWRRWGLWSLLAASFLLSVAWSALGPLAPGTALGYSFTLPDRLSQFVAGMCCAWVFTHRRTLQRRWLVALLAVGLVMAAAVDTAHIHLGASVVWAIPCAAAVLLFTGPVGDWFAHTPMDGFGLRSYSFYLVHQPVIQLAAPLVALLPSAWPVYWLVGGAVVLLVTTLVARVLYRWVELPSHRLSRKARTGRAGVEPVGG</sequence>
<dbReference type="PANTHER" id="PTHR23028:SF53">
    <property type="entry name" value="ACYL_TRANSF_3 DOMAIN-CONTAINING PROTEIN"/>
    <property type="match status" value="1"/>
</dbReference>
<name>A0A2Y9C1U8_9MICO</name>
<evidence type="ECO:0000313" key="4">
    <source>
        <dbReference type="Proteomes" id="UP000250028"/>
    </source>
</evidence>
<evidence type="ECO:0000259" key="2">
    <source>
        <dbReference type="Pfam" id="PF01757"/>
    </source>
</evidence>
<dbReference type="PANTHER" id="PTHR23028">
    <property type="entry name" value="ACETYLTRANSFERASE"/>
    <property type="match status" value="1"/>
</dbReference>
<dbReference type="Pfam" id="PF01757">
    <property type="entry name" value="Acyl_transf_3"/>
    <property type="match status" value="1"/>
</dbReference>
<dbReference type="GO" id="GO:0016747">
    <property type="term" value="F:acyltransferase activity, transferring groups other than amino-acyl groups"/>
    <property type="evidence" value="ECO:0007669"/>
    <property type="project" value="InterPro"/>
</dbReference>
<dbReference type="InterPro" id="IPR002656">
    <property type="entry name" value="Acyl_transf_3_dom"/>
</dbReference>
<dbReference type="RefSeq" id="WP_109685914.1">
    <property type="nucleotide sequence ID" value="NZ_QGDN01000001.1"/>
</dbReference>
<feature type="transmembrane region" description="Helical" evidence="1">
    <location>
        <begin position="248"/>
        <end position="270"/>
    </location>
</feature>
<proteinExistence type="predicted"/>
<dbReference type="GO" id="GO:0016020">
    <property type="term" value="C:membrane"/>
    <property type="evidence" value="ECO:0007669"/>
    <property type="project" value="TreeGrafter"/>
</dbReference>
<keyword evidence="3" id="KW-0012">Acyltransferase</keyword>
<feature type="transmembrane region" description="Helical" evidence="1">
    <location>
        <begin position="199"/>
        <end position="215"/>
    </location>
</feature>
<dbReference type="GO" id="GO:0009103">
    <property type="term" value="P:lipopolysaccharide biosynthetic process"/>
    <property type="evidence" value="ECO:0007669"/>
    <property type="project" value="TreeGrafter"/>
</dbReference>
<organism evidence="3 4">
    <name type="scientific">Branchiibius hedensis</name>
    <dbReference type="NCBI Taxonomy" id="672460"/>
    <lineage>
        <taxon>Bacteria</taxon>
        <taxon>Bacillati</taxon>
        <taxon>Actinomycetota</taxon>
        <taxon>Actinomycetes</taxon>
        <taxon>Micrococcales</taxon>
        <taxon>Dermacoccaceae</taxon>
        <taxon>Branchiibius</taxon>
    </lineage>
</organism>
<accession>A0A2Y9C1U8</accession>
<keyword evidence="3" id="KW-0808">Transferase</keyword>
<reference evidence="4" key="1">
    <citation type="submission" date="2016-10" db="EMBL/GenBank/DDBJ databases">
        <authorList>
            <person name="Varghese N."/>
            <person name="Submissions S."/>
        </authorList>
    </citation>
    <scope>NUCLEOTIDE SEQUENCE [LARGE SCALE GENOMIC DNA]</scope>
    <source>
        <strain evidence="4">DSM 22951</strain>
    </source>
</reference>
<dbReference type="AlphaFoldDB" id="A0A2Y9C1U8"/>
<feature type="transmembrane region" description="Helical" evidence="1">
    <location>
        <begin position="42"/>
        <end position="62"/>
    </location>
</feature>
<keyword evidence="1" id="KW-0812">Transmembrane</keyword>
<dbReference type="Proteomes" id="UP000250028">
    <property type="component" value="Unassembled WGS sequence"/>
</dbReference>
<feature type="transmembrane region" description="Helical" evidence="1">
    <location>
        <begin position="126"/>
        <end position="149"/>
    </location>
</feature>
<evidence type="ECO:0000313" key="3">
    <source>
        <dbReference type="EMBL" id="SSA34963.1"/>
    </source>
</evidence>
<feature type="transmembrane region" description="Helical" evidence="1">
    <location>
        <begin position="308"/>
        <end position="329"/>
    </location>
</feature>
<feature type="transmembrane region" description="Helical" evidence="1">
    <location>
        <begin position="161"/>
        <end position="179"/>
    </location>
</feature>
<keyword evidence="3" id="KW-0378">Hydrolase</keyword>
<dbReference type="InterPro" id="IPR050879">
    <property type="entry name" value="Acyltransferase_3"/>
</dbReference>
<dbReference type="GO" id="GO:0016787">
    <property type="term" value="F:hydrolase activity"/>
    <property type="evidence" value="ECO:0007669"/>
    <property type="project" value="UniProtKB-KW"/>
</dbReference>
<gene>
    <name evidence="3" type="ORF">SAMN04489750_2295</name>
</gene>
<evidence type="ECO:0000256" key="1">
    <source>
        <dbReference type="SAM" id="Phobius"/>
    </source>
</evidence>
<feature type="transmembrane region" description="Helical" evidence="1">
    <location>
        <begin position="12"/>
        <end position="30"/>
    </location>
</feature>
<feature type="transmembrane region" description="Helical" evidence="1">
    <location>
        <begin position="83"/>
        <end position="106"/>
    </location>
</feature>
<protein>
    <submittedName>
        <fullName evidence="3">Peptidoglycan/LPS O-acetylase OafA/YrhL, contains acyltransferase and SGNH-hydrolase domains</fullName>
    </submittedName>
</protein>
<feature type="transmembrane region" description="Helical" evidence="1">
    <location>
        <begin position="222"/>
        <end position="242"/>
    </location>
</feature>
<dbReference type="OrthoDB" id="9807745at2"/>
<feature type="transmembrane region" description="Helical" evidence="1">
    <location>
        <begin position="282"/>
        <end position="302"/>
    </location>
</feature>
<keyword evidence="4" id="KW-1185">Reference proteome</keyword>
<dbReference type="EMBL" id="UESZ01000001">
    <property type="protein sequence ID" value="SSA34963.1"/>
    <property type="molecule type" value="Genomic_DNA"/>
</dbReference>